<feature type="binding site" description="in dimeric form" evidence="19">
    <location>
        <position position="181"/>
    </location>
    <ligand>
        <name>Ca(2+)</name>
        <dbReference type="ChEBI" id="CHEBI:29108"/>
        <label>1</label>
    </ligand>
</feature>
<dbReference type="KEGG" id="psym:J1N51_03575"/>
<dbReference type="Gene3D" id="2.40.230.10">
    <property type="entry name" value="Phospholipase A1"/>
    <property type="match status" value="1"/>
</dbReference>
<dbReference type="SUPFAM" id="SSF56931">
    <property type="entry name" value="Outer membrane phospholipase A (OMPLA)"/>
    <property type="match status" value="1"/>
</dbReference>
<dbReference type="GO" id="GO:0004623">
    <property type="term" value="F:phospholipase A2 activity"/>
    <property type="evidence" value="ECO:0007669"/>
    <property type="project" value="UniProtKB-EC"/>
</dbReference>
<proteinExistence type="inferred from homology"/>
<dbReference type="GO" id="GO:0009279">
    <property type="term" value="C:cell outer membrane"/>
    <property type="evidence" value="ECO:0007669"/>
    <property type="project" value="UniProtKB-SubCell"/>
</dbReference>
<dbReference type="PANTHER" id="PTHR40457:SF1">
    <property type="entry name" value="PHOSPHOLIPASE A1"/>
    <property type="match status" value="1"/>
</dbReference>
<feature type="signal peptide" evidence="20">
    <location>
        <begin position="1"/>
        <end position="25"/>
    </location>
</feature>
<dbReference type="PRINTS" id="PR01486">
    <property type="entry name" value="PHPHLIPASEA1"/>
</dbReference>
<protein>
    <recommendedName>
        <fullName evidence="7 20">Phospholipase A1</fullName>
        <ecNumber evidence="5 20">3.1.1.32</ecNumber>
        <ecNumber evidence="6 20">3.1.1.4</ecNumber>
    </recommendedName>
    <alternativeName>
        <fullName evidence="20">Phosphatidylcholine 1-acylhydrolase</fullName>
    </alternativeName>
</protein>
<evidence type="ECO:0000256" key="18">
    <source>
        <dbReference type="PIRSR" id="PIRSR603187-1"/>
    </source>
</evidence>
<evidence type="ECO:0000256" key="16">
    <source>
        <dbReference type="ARBA" id="ARBA00023136"/>
    </source>
</evidence>
<dbReference type="AlphaFoldDB" id="A0A975DCD7"/>
<keyword evidence="11 20" id="KW-0732">Signal</keyword>
<evidence type="ECO:0000256" key="17">
    <source>
        <dbReference type="ARBA" id="ARBA00023237"/>
    </source>
</evidence>
<dbReference type="EC" id="3.1.1.4" evidence="6 20"/>
<keyword evidence="10 19" id="KW-0479">Metal-binding</keyword>
<evidence type="ECO:0000313" key="22">
    <source>
        <dbReference type="Proteomes" id="UP000682739"/>
    </source>
</evidence>
<comment type="function">
    <text evidence="20">Hydrolysis of phosphatidylcholine with phospholipase A2 (EC 3.1.1.4) and phospholipase A1 (EC 3.1.1.32) activities.</text>
</comment>
<keyword evidence="13 19" id="KW-0106">Calcium</keyword>
<dbReference type="Proteomes" id="UP000682739">
    <property type="component" value="Chromosome"/>
</dbReference>
<keyword evidence="9" id="KW-0812">Transmembrane</keyword>
<dbReference type="GO" id="GO:0008970">
    <property type="term" value="F:phospholipase A1 activity"/>
    <property type="evidence" value="ECO:0007669"/>
    <property type="project" value="UniProtKB-EC"/>
</dbReference>
<evidence type="ECO:0000256" key="9">
    <source>
        <dbReference type="ARBA" id="ARBA00022692"/>
    </source>
</evidence>
<evidence type="ECO:0000256" key="13">
    <source>
        <dbReference type="ARBA" id="ARBA00022837"/>
    </source>
</evidence>
<dbReference type="EMBL" id="CP072110">
    <property type="protein sequence ID" value="QTH64562.1"/>
    <property type="molecule type" value="Genomic_DNA"/>
</dbReference>
<evidence type="ECO:0000256" key="2">
    <source>
        <dbReference type="ARBA" id="ARBA00001604"/>
    </source>
</evidence>
<keyword evidence="14 20" id="KW-0442">Lipid degradation</keyword>
<keyword evidence="8" id="KW-1134">Transmembrane beta strand</keyword>
<evidence type="ECO:0000256" key="15">
    <source>
        <dbReference type="ARBA" id="ARBA00023098"/>
    </source>
</evidence>
<name>A0A975DCD7_9GAMM</name>
<evidence type="ECO:0000256" key="12">
    <source>
        <dbReference type="ARBA" id="ARBA00022801"/>
    </source>
</evidence>
<evidence type="ECO:0000256" key="3">
    <source>
        <dbReference type="ARBA" id="ARBA00010525"/>
    </source>
</evidence>
<feature type="binding site" description="in dimeric form" evidence="19">
    <location>
        <position position="268"/>
    </location>
    <ligand>
        <name>Ca(2+)</name>
        <dbReference type="ChEBI" id="CHEBI:29108"/>
        <label>1</label>
    </ligand>
</feature>
<evidence type="ECO:0000256" key="5">
    <source>
        <dbReference type="ARBA" id="ARBA00013179"/>
    </source>
</evidence>
<dbReference type="CDD" id="cd00541">
    <property type="entry name" value="OMPLA"/>
    <property type="match status" value="1"/>
</dbReference>
<evidence type="ECO:0000256" key="8">
    <source>
        <dbReference type="ARBA" id="ARBA00022452"/>
    </source>
</evidence>
<dbReference type="Pfam" id="PF02253">
    <property type="entry name" value="PLA1"/>
    <property type="match status" value="1"/>
</dbReference>
<evidence type="ECO:0000256" key="6">
    <source>
        <dbReference type="ARBA" id="ARBA00013278"/>
    </source>
</evidence>
<gene>
    <name evidence="21" type="ORF">J1N51_03575</name>
</gene>
<dbReference type="InterPro" id="IPR003187">
    <property type="entry name" value="PLipase_A1"/>
</dbReference>
<comment type="catalytic activity">
    <reaction evidence="2 20">
        <text>a 1,2-diacyl-sn-glycero-3-phosphocholine + H2O = a 1-acyl-sn-glycero-3-phosphocholine + a fatty acid + H(+)</text>
        <dbReference type="Rhea" id="RHEA:15801"/>
        <dbReference type="ChEBI" id="CHEBI:15377"/>
        <dbReference type="ChEBI" id="CHEBI:15378"/>
        <dbReference type="ChEBI" id="CHEBI:28868"/>
        <dbReference type="ChEBI" id="CHEBI:57643"/>
        <dbReference type="ChEBI" id="CHEBI:58168"/>
        <dbReference type="EC" id="3.1.1.4"/>
    </reaction>
</comment>
<evidence type="ECO:0000256" key="4">
    <source>
        <dbReference type="ARBA" id="ARBA00011702"/>
    </source>
</evidence>
<evidence type="ECO:0000256" key="19">
    <source>
        <dbReference type="PIRSR" id="PIRSR603187-2"/>
    </source>
</evidence>
<sequence length="356" mass="41134">MSYFNVKYLATLLFLSLSLIPTAHALEDDLDQPLEEIKTPEQLALEQKIKSCVATLKETGFVTGEDKLIYRYCETRILSRGIVPGRLAKRILNERTTELNPFVITPHKQSYILPITITDSFNRDVYMFEPERAEQMKDVEAKYQVSIKVPLRSSSLFIPGDGLYFAMTIQAWWQLYADEISKPFRETNYTPEIFYIAPLPFNPFDGNMAFAVHLEHQSNGQSQELSRSWNRLLFSVIYEKNDYAFAFKPWYRFEEEPKEYPLDPKGDDNPDIDDYLGHYEILAAYAFNDQHKLSALIRQNFATGKGALELNYTFPFPGSSRLVGFAQYFTGYGESLIDYNHKQQKFGLGIAVNDIF</sequence>
<evidence type="ECO:0000256" key="11">
    <source>
        <dbReference type="ARBA" id="ARBA00022729"/>
    </source>
</evidence>
<comment type="subcellular location">
    <subcellularLocation>
        <location evidence="20">Cell outer membrane</location>
        <topology evidence="20">Multi-pass membrane protein</topology>
    </subcellularLocation>
    <text evidence="20">One of the very few enzymes located there.</text>
</comment>
<evidence type="ECO:0000256" key="7">
    <source>
        <dbReference type="ARBA" id="ARBA00021726"/>
    </source>
</evidence>
<feature type="binding site" description="in dimeric form" evidence="19">
    <location>
        <position position="226"/>
    </location>
    <ligand>
        <name>Ca(2+)</name>
        <dbReference type="ChEBI" id="CHEBI:29108"/>
        <label>1</label>
    </ligand>
</feature>
<keyword evidence="16" id="KW-0472">Membrane</keyword>
<evidence type="ECO:0000256" key="20">
    <source>
        <dbReference type="RuleBase" id="RU366027"/>
    </source>
</evidence>
<evidence type="ECO:0000256" key="1">
    <source>
        <dbReference type="ARBA" id="ARBA00000111"/>
    </source>
</evidence>
<keyword evidence="22" id="KW-1185">Reference proteome</keyword>
<keyword evidence="15 20" id="KW-0443">Lipid metabolism</keyword>
<feature type="active site" description="Proton acceptor" evidence="18">
    <location>
        <position position="216"/>
    </location>
</feature>
<dbReference type="GO" id="GO:0046872">
    <property type="term" value="F:metal ion binding"/>
    <property type="evidence" value="ECO:0007669"/>
    <property type="project" value="UniProtKB-KW"/>
</dbReference>
<evidence type="ECO:0000313" key="21">
    <source>
        <dbReference type="EMBL" id="QTH64562.1"/>
    </source>
</evidence>
<accession>A0A975DCD7</accession>
<dbReference type="PANTHER" id="PTHR40457">
    <property type="entry name" value="PHOSPHOLIPASE A1"/>
    <property type="match status" value="1"/>
</dbReference>
<feature type="active site" description="Nucleophile" evidence="18">
    <location>
        <position position="218"/>
    </location>
</feature>
<dbReference type="RefSeq" id="WP_208832616.1">
    <property type="nucleotide sequence ID" value="NZ_CP072110.1"/>
</dbReference>
<comment type="subunit">
    <text evidence="4 20">Homodimer; dimerization is reversible, and the dimeric form is the active one.</text>
</comment>
<evidence type="ECO:0000256" key="14">
    <source>
        <dbReference type="ARBA" id="ARBA00022963"/>
    </source>
</evidence>
<keyword evidence="17 20" id="KW-0998">Cell outer membrane</keyword>
<organism evidence="21 22">
    <name type="scientific">Psychrosphaera ytuae</name>
    <dbReference type="NCBI Taxonomy" id="2820710"/>
    <lineage>
        <taxon>Bacteria</taxon>
        <taxon>Pseudomonadati</taxon>
        <taxon>Pseudomonadota</taxon>
        <taxon>Gammaproteobacteria</taxon>
        <taxon>Alteromonadales</taxon>
        <taxon>Pseudoalteromonadaceae</taxon>
        <taxon>Psychrosphaera</taxon>
    </lineage>
</organism>
<keyword evidence="12 20" id="KW-0378">Hydrolase</keyword>
<dbReference type="InterPro" id="IPR036541">
    <property type="entry name" value="PLipase_A1_sf"/>
</dbReference>
<dbReference type="EC" id="3.1.1.32" evidence="5 20"/>
<dbReference type="GO" id="GO:0016042">
    <property type="term" value="P:lipid catabolic process"/>
    <property type="evidence" value="ECO:0007669"/>
    <property type="project" value="UniProtKB-KW"/>
</dbReference>
<comment type="catalytic activity">
    <reaction evidence="1 20">
        <text>a 1,2-diacyl-sn-glycero-3-phosphocholine + H2O = a 2-acyl-sn-glycero-3-phosphocholine + a fatty acid + H(+)</text>
        <dbReference type="Rhea" id="RHEA:18689"/>
        <dbReference type="ChEBI" id="CHEBI:15377"/>
        <dbReference type="ChEBI" id="CHEBI:15378"/>
        <dbReference type="ChEBI" id="CHEBI:28868"/>
        <dbReference type="ChEBI" id="CHEBI:57643"/>
        <dbReference type="ChEBI" id="CHEBI:57875"/>
        <dbReference type="EC" id="3.1.1.32"/>
    </reaction>
</comment>
<reference evidence="21" key="1">
    <citation type="submission" date="2021-03" db="EMBL/GenBank/DDBJ databases">
        <title>Description of Psychrosphaera ytuae sp. nov. isolated from deep sea sediment of South China Sea.</title>
        <authorList>
            <person name="Zhang J."/>
            <person name="Xu X.-D."/>
        </authorList>
    </citation>
    <scope>NUCLEOTIDE SEQUENCE</scope>
    <source>
        <strain evidence="21">MTZ26</strain>
    </source>
</reference>
<feature type="chain" id="PRO_5038165834" description="Phospholipase A1" evidence="20">
    <location>
        <begin position="26"/>
        <end position="356"/>
    </location>
</feature>
<comment type="similarity">
    <text evidence="3 20">Belongs to the phospholipase A1 family.</text>
</comment>
<comment type="cofactor">
    <cofactor evidence="20">
        <name>Ca(2+)</name>
        <dbReference type="ChEBI" id="CHEBI:29108"/>
    </cofactor>
    <text evidence="20">Binds 1 Ca(2+) ion per monomer. In the dimeric form the Ca(2+) is bound by different amino acids with binding of each Ca(2+) shared with ligands coming from each monomer. The Ca(2+) ion may have a role in catalysis.</text>
</comment>
<evidence type="ECO:0000256" key="10">
    <source>
        <dbReference type="ARBA" id="ARBA00022723"/>
    </source>
</evidence>